<dbReference type="EMBL" id="ACJM01000005">
    <property type="protein sequence ID" value="EEG77863.1"/>
    <property type="molecule type" value="Genomic_DNA"/>
</dbReference>
<dbReference type="GO" id="GO:0005829">
    <property type="term" value="C:cytosol"/>
    <property type="evidence" value="ECO:0007669"/>
    <property type="project" value="TreeGrafter"/>
</dbReference>
<dbReference type="SFLD" id="SFLDG01144">
    <property type="entry name" value="C2.B.4:_PGP_Like"/>
    <property type="match status" value="1"/>
</dbReference>
<comment type="caution">
    <text evidence="1">The sequence shown here is derived from an EMBL/GenBank/DDBJ whole genome shotgun (WGS) entry which is preliminary data.</text>
</comment>
<sequence>MTFKLLALDLDDTLLGDDFLISPQNRHAIRQAAKHGVLVTLATGRMFRSAVPFARELQIDLPLITYHGALIRTAGGEDTLYHRPVPLNLAQEMAELAAEENLHLNAYINDELFVAQENELSRYYQNLAKVKVTAVGDLAEFLHTPPTKLTIINRDGWLDGIKDRILEQYGDELSITISRPHFLEITDRLATKGQALRFLAEKHNIPQAEVAAVGDSFNDLDMIIYAGMGVAVANAREEVKAVADIITSANTEHGVADFIYKYLFDGEEGGRHG</sequence>
<dbReference type="Proteomes" id="UP000006443">
    <property type="component" value="Unassembled WGS sequence"/>
</dbReference>
<dbReference type="eggNOG" id="COG0561">
    <property type="taxonomic scope" value="Bacteria"/>
</dbReference>
<dbReference type="InterPro" id="IPR006379">
    <property type="entry name" value="HAD-SF_hydro_IIB"/>
</dbReference>
<dbReference type="AlphaFoldDB" id="C0GFA3"/>
<dbReference type="NCBIfam" id="TIGR00099">
    <property type="entry name" value="Cof-subfamily"/>
    <property type="match status" value="1"/>
</dbReference>
<dbReference type="InterPro" id="IPR036412">
    <property type="entry name" value="HAD-like_sf"/>
</dbReference>
<proteinExistence type="predicted"/>
<dbReference type="SUPFAM" id="SSF56784">
    <property type="entry name" value="HAD-like"/>
    <property type="match status" value="1"/>
</dbReference>
<dbReference type="RefSeq" id="WP_008515728.1">
    <property type="nucleotide sequence ID" value="NZ_ACJM01000005.1"/>
</dbReference>
<dbReference type="SFLD" id="SFLDS00003">
    <property type="entry name" value="Haloacid_Dehalogenase"/>
    <property type="match status" value="1"/>
</dbReference>
<dbReference type="Pfam" id="PF08282">
    <property type="entry name" value="Hydrolase_3"/>
    <property type="match status" value="1"/>
</dbReference>
<dbReference type="PANTHER" id="PTHR10000:SF8">
    <property type="entry name" value="HAD SUPERFAMILY HYDROLASE-LIKE, TYPE 3"/>
    <property type="match status" value="1"/>
</dbReference>
<evidence type="ECO:0000313" key="2">
    <source>
        <dbReference type="Proteomes" id="UP000006443"/>
    </source>
</evidence>
<dbReference type="InterPro" id="IPR023214">
    <property type="entry name" value="HAD_sf"/>
</dbReference>
<dbReference type="GO" id="GO:0000287">
    <property type="term" value="F:magnesium ion binding"/>
    <property type="evidence" value="ECO:0007669"/>
    <property type="project" value="TreeGrafter"/>
</dbReference>
<dbReference type="GO" id="GO:0016791">
    <property type="term" value="F:phosphatase activity"/>
    <property type="evidence" value="ECO:0007669"/>
    <property type="project" value="TreeGrafter"/>
</dbReference>
<dbReference type="Gene3D" id="3.30.1240.10">
    <property type="match status" value="1"/>
</dbReference>
<protein>
    <submittedName>
        <fullName evidence="1">Cof-like hydrolase</fullName>
    </submittedName>
</protein>
<keyword evidence="1" id="KW-0378">Hydrolase</keyword>
<dbReference type="STRING" id="555088.DealDRAFT_1162"/>
<dbReference type="InterPro" id="IPR000150">
    <property type="entry name" value="Cof"/>
</dbReference>
<reference evidence="1 2" key="1">
    <citation type="submission" date="2009-02" db="EMBL/GenBank/DDBJ databases">
        <title>Sequencing of the draft genome and assembly of Dethiobacter alkaliphilus AHT 1.</title>
        <authorList>
            <consortium name="US DOE Joint Genome Institute (JGI-PGF)"/>
            <person name="Lucas S."/>
            <person name="Copeland A."/>
            <person name="Lapidus A."/>
            <person name="Glavina del Rio T."/>
            <person name="Dalin E."/>
            <person name="Tice H."/>
            <person name="Bruce D."/>
            <person name="Goodwin L."/>
            <person name="Pitluck S."/>
            <person name="Larimer F."/>
            <person name="Land M.L."/>
            <person name="Hauser L."/>
            <person name="Muyzer G."/>
        </authorList>
    </citation>
    <scope>NUCLEOTIDE SEQUENCE [LARGE SCALE GENOMIC DNA]</scope>
    <source>
        <strain evidence="1 2">AHT 1</strain>
    </source>
</reference>
<organism evidence="1 2">
    <name type="scientific">Dethiobacter alkaliphilus AHT 1</name>
    <dbReference type="NCBI Taxonomy" id="555088"/>
    <lineage>
        <taxon>Bacteria</taxon>
        <taxon>Bacillati</taxon>
        <taxon>Bacillota</taxon>
        <taxon>Dethiobacteria</taxon>
        <taxon>Dethiobacterales</taxon>
        <taxon>Dethiobacteraceae</taxon>
        <taxon>Dethiobacter</taxon>
    </lineage>
</organism>
<gene>
    <name evidence="1" type="ORF">DealDRAFT_1162</name>
</gene>
<accession>C0GFA3</accession>
<dbReference type="SFLD" id="SFLDG01140">
    <property type="entry name" value="C2.B:_Phosphomannomutase_and_P"/>
    <property type="match status" value="1"/>
</dbReference>
<dbReference type="Gene3D" id="3.40.50.1000">
    <property type="entry name" value="HAD superfamily/HAD-like"/>
    <property type="match status" value="1"/>
</dbReference>
<name>C0GFA3_DETAL</name>
<keyword evidence="2" id="KW-1185">Reference proteome</keyword>
<evidence type="ECO:0000313" key="1">
    <source>
        <dbReference type="EMBL" id="EEG77863.1"/>
    </source>
</evidence>
<dbReference type="CDD" id="cd07516">
    <property type="entry name" value="HAD_Pase"/>
    <property type="match status" value="1"/>
</dbReference>
<dbReference type="PANTHER" id="PTHR10000">
    <property type="entry name" value="PHOSPHOSERINE PHOSPHATASE"/>
    <property type="match status" value="1"/>
</dbReference>
<dbReference type="NCBIfam" id="TIGR01484">
    <property type="entry name" value="HAD-SF-IIB"/>
    <property type="match status" value="1"/>
</dbReference>